<keyword evidence="2" id="KW-1185">Reference proteome</keyword>
<organism evidence="1 2">
    <name type="scientific">Batillaria attramentaria</name>
    <dbReference type="NCBI Taxonomy" id="370345"/>
    <lineage>
        <taxon>Eukaryota</taxon>
        <taxon>Metazoa</taxon>
        <taxon>Spiralia</taxon>
        <taxon>Lophotrochozoa</taxon>
        <taxon>Mollusca</taxon>
        <taxon>Gastropoda</taxon>
        <taxon>Caenogastropoda</taxon>
        <taxon>Sorbeoconcha</taxon>
        <taxon>Cerithioidea</taxon>
        <taxon>Batillariidae</taxon>
        <taxon>Batillaria</taxon>
    </lineage>
</organism>
<name>A0ABD0JSC0_9CAEN</name>
<evidence type="ECO:0000313" key="1">
    <source>
        <dbReference type="EMBL" id="KAK7477738.1"/>
    </source>
</evidence>
<evidence type="ECO:0000313" key="2">
    <source>
        <dbReference type="Proteomes" id="UP001519460"/>
    </source>
</evidence>
<gene>
    <name evidence="1" type="ORF">BaRGS_00031026</name>
</gene>
<dbReference type="Proteomes" id="UP001519460">
    <property type="component" value="Unassembled WGS sequence"/>
</dbReference>
<dbReference type="EMBL" id="JACVVK020000342">
    <property type="protein sequence ID" value="KAK7477738.1"/>
    <property type="molecule type" value="Genomic_DNA"/>
</dbReference>
<reference evidence="1 2" key="1">
    <citation type="journal article" date="2023" name="Sci. Data">
        <title>Genome assembly of the Korean intertidal mud-creeper Batillaria attramentaria.</title>
        <authorList>
            <person name="Patra A.K."/>
            <person name="Ho P.T."/>
            <person name="Jun S."/>
            <person name="Lee S.J."/>
            <person name="Kim Y."/>
            <person name="Won Y.J."/>
        </authorList>
    </citation>
    <scope>NUCLEOTIDE SEQUENCE [LARGE SCALE GENOMIC DNA]</scope>
    <source>
        <strain evidence="1">Wonlab-2016</strain>
    </source>
</reference>
<sequence>MVDSQNTVDANLTTVTVVLTSPMVNGEFIHLPIKTELLTAQQSSAAKGEFADRCMFVHATALRYSKLPHKLYSRTAGGAAAVHNSVTVDRARLSFRRQDKSLPYAEVLTRRTSAGYNTCMRSQTGAECPPPSVQAHLHRPVGTTSVSEVVKKADSSGWSVDLRYTALQHLDTEVTAHIPPPHCIPSTGTNDTMLTTIRLNDDK</sequence>
<protein>
    <submittedName>
        <fullName evidence="1">Uncharacterized protein</fullName>
    </submittedName>
</protein>
<accession>A0ABD0JSC0</accession>
<dbReference type="AlphaFoldDB" id="A0ABD0JSC0"/>
<comment type="caution">
    <text evidence="1">The sequence shown here is derived from an EMBL/GenBank/DDBJ whole genome shotgun (WGS) entry which is preliminary data.</text>
</comment>
<proteinExistence type="predicted"/>